<keyword evidence="3" id="KW-1185">Reference proteome</keyword>
<evidence type="ECO:0000259" key="1">
    <source>
        <dbReference type="PROSITE" id="PS51462"/>
    </source>
</evidence>
<dbReference type="CDD" id="cd03673">
    <property type="entry name" value="NUDIX_Ap6A_hydrolase"/>
    <property type="match status" value="1"/>
</dbReference>
<dbReference type="GO" id="GO:0016787">
    <property type="term" value="F:hydrolase activity"/>
    <property type="evidence" value="ECO:0007669"/>
    <property type="project" value="UniProtKB-KW"/>
</dbReference>
<dbReference type="Pfam" id="PF00293">
    <property type="entry name" value="NUDIX"/>
    <property type="match status" value="1"/>
</dbReference>
<name>A0A926EVF6_9FIRM</name>
<dbReference type="PROSITE" id="PS51462">
    <property type="entry name" value="NUDIX"/>
    <property type="match status" value="1"/>
</dbReference>
<evidence type="ECO:0000313" key="2">
    <source>
        <dbReference type="EMBL" id="MBC8587034.1"/>
    </source>
</evidence>
<organism evidence="2 3">
    <name type="scientific">Paratissierella segnis</name>
    <dbReference type="NCBI Taxonomy" id="2763679"/>
    <lineage>
        <taxon>Bacteria</taxon>
        <taxon>Bacillati</taxon>
        <taxon>Bacillota</taxon>
        <taxon>Tissierellia</taxon>
        <taxon>Tissierellales</taxon>
        <taxon>Tissierellaceae</taxon>
        <taxon>Paratissierella</taxon>
    </lineage>
</organism>
<proteinExistence type="predicted"/>
<protein>
    <submittedName>
        <fullName evidence="2">NUDIX hydrolase</fullName>
    </submittedName>
</protein>
<comment type="caution">
    <text evidence="2">The sequence shown here is derived from an EMBL/GenBank/DDBJ whole genome shotgun (WGS) entry which is preliminary data.</text>
</comment>
<dbReference type="RefSeq" id="WP_262428504.1">
    <property type="nucleotide sequence ID" value="NZ_JACRTG010000006.1"/>
</dbReference>
<sequence length="146" mass="17122">MIIRDCAGGVVFNLNKVFLLKNEKNEWVLPKGKIRGEQLPPETAIQRVKYETGIDAKIVSPAGETAYEFFSRTRNQAVYNKIIWYIMEACDLEYRVNFDEGFKEGNFFEIDEALNLITYSQDKSLVSLSYKRYLEYKEYEKNLLYA</sequence>
<accession>A0A926EVF6</accession>
<dbReference type="AlphaFoldDB" id="A0A926EVF6"/>
<feature type="domain" description="Nudix hydrolase" evidence="1">
    <location>
        <begin position="2"/>
        <end position="138"/>
    </location>
</feature>
<gene>
    <name evidence="2" type="ORF">H8707_02105</name>
</gene>
<evidence type="ECO:0000313" key="3">
    <source>
        <dbReference type="Proteomes" id="UP000601171"/>
    </source>
</evidence>
<dbReference type="Gene3D" id="3.90.79.10">
    <property type="entry name" value="Nucleoside Triphosphate Pyrophosphohydrolase"/>
    <property type="match status" value="1"/>
</dbReference>
<dbReference type="InterPro" id="IPR000086">
    <property type="entry name" value="NUDIX_hydrolase_dom"/>
</dbReference>
<reference evidence="2" key="1">
    <citation type="submission" date="2020-08" db="EMBL/GenBank/DDBJ databases">
        <title>Genome public.</title>
        <authorList>
            <person name="Liu C."/>
            <person name="Sun Q."/>
        </authorList>
    </citation>
    <scope>NUCLEOTIDE SEQUENCE</scope>
    <source>
        <strain evidence="2">BX21</strain>
    </source>
</reference>
<keyword evidence="2" id="KW-0378">Hydrolase</keyword>
<dbReference type="Proteomes" id="UP000601171">
    <property type="component" value="Unassembled WGS sequence"/>
</dbReference>
<dbReference type="EMBL" id="JACRTG010000006">
    <property type="protein sequence ID" value="MBC8587034.1"/>
    <property type="molecule type" value="Genomic_DNA"/>
</dbReference>
<dbReference type="SUPFAM" id="SSF55811">
    <property type="entry name" value="Nudix"/>
    <property type="match status" value="1"/>
</dbReference>
<dbReference type="InterPro" id="IPR015797">
    <property type="entry name" value="NUDIX_hydrolase-like_dom_sf"/>
</dbReference>